<protein>
    <submittedName>
        <fullName evidence="7">Uncharacterized protein</fullName>
    </submittedName>
</protein>
<dbReference type="PANTHER" id="PTHR13296:SF0">
    <property type="entry name" value="PRE-MRNA-SPLICING FACTOR SPF27"/>
    <property type="match status" value="1"/>
</dbReference>
<comment type="subcellular location">
    <subcellularLocation>
        <location evidence="1">Nucleus</location>
    </subcellularLocation>
</comment>
<sequence length="121" mass="13822">MDSSTTEIFDSLPYYDDDLQKYPQLKEKVDREISRELKVPPQTLHPRVPPTVELFADNPLLKAELERVATNQPFPALDTLRYSLPSPSSTPGTDEEWKAALDNAYAQLQHQRIRQAGMILL</sequence>
<evidence type="ECO:0000256" key="6">
    <source>
        <dbReference type="ARBA" id="ARBA00023242"/>
    </source>
</evidence>
<dbReference type="EMBL" id="JAACJJ010000056">
    <property type="protein sequence ID" value="KAF5312816.1"/>
    <property type="molecule type" value="Genomic_DNA"/>
</dbReference>
<dbReference type="Proteomes" id="UP000567179">
    <property type="component" value="Unassembled WGS sequence"/>
</dbReference>
<gene>
    <name evidence="7" type="ORF">D9619_003359</name>
</gene>
<evidence type="ECO:0000256" key="5">
    <source>
        <dbReference type="ARBA" id="ARBA00023187"/>
    </source>
</evidence>
<keyword evidence="4" id="KW-0747">Spliceosome</keyword>
<comment type="similarity">
    <text evidence="2">Belongs to the SPF27 family.</text>
</comment>
<evidence type="ECO:0000256" key="2">
    <source>
        <dbReference type="ARBA" id="ARBA00010788"/>
    </source>
</evidence>
<dbReference type="GO" id="GO:0000974">
    <property type="term" value="C:Prp19 complex"/>
    <property type="evidence" value="ECO:0007669"/>
    <property type="project" value="TreeGrafter"/>
</dbReference>
<evidence type="ECO:0000256" key="3">
    <source>
        <dbReference type="ARBA" id="ARBA00022664"/>
    </source>
</evidence>
<accession>A0A8H5AXM7</accession>
<dbReference type="GO" id="GO:0071013">
    <property type="term" value="C:catalytic step 2 spliceosome"/>
    <property type="evidence" value="ECO:0007669"/>
    <property type="project" value="TreeGrafter"/>
</dbReference>
<dbReference type="GO" id="GO:0071011">
    <property type="term" value="C:precatalytic spliceosome"/>
    <property type="evidence" value="ECO:0007669"/>
    <property type="project" value="TreeGrafter"/>
</dbReference>
<dbReference type="GO" id="GO:0008380">
    <property type="term" value="P:RNA splicing"/>
    <property type="evidence" value="ECO:0007669"/>
    <property type="project" value="UniProtKB-KW"/>
</dbReference>
<keyword evidence="5" id="KW-0508">mRNA splicing</keyword>
<evidence type="ECO:0000256" key="1">
    <source>
        <dbReference type="ARBA" id="ARBA00004123"/>
    </source>
</evidence>
<reference evidence="7 8" key="1">
    <citation type="journal article" date="2020" name="ISME J.">
        <title>Uncovering the hidden diversity of litter-decomposition mechanisms in mushroom-forming fungi.</title>
        <authorList>
            <person name="Floudas D."/>
            <person name="Bentzer J."/>
            <person name="Ahren D."/>
            <person name="Johansson T."/>
            <person name="Persson P."/>
            <person name="Tunlid A."/>
        </authorList>
    </citation>
    <scope>NUCLEOTIDE SEQUENCE [LARGE SCALE GENOMIC DNA]</scope>
    <source>
        <strain evidence="7 8">CBS 101986</strain>
    </source>
</reference>
<keyword evidence="8" id="KW-1185">Reference proteome</keyword>
<evidence type="ECO:0000313" key="7">
    <source>
        <dbReference type="EMBL" id="KAF5312816.1"/>
    </source>
</evidence>
<dbReference type="OrthoDB" id="205794at2759"/>
<organism evidence="7 8">
    <name type="scientific">Psilocybe cf. subviscida</name>
    <dbReference type="NCBI Taxonomy" id="2480587"/>
    <lineage>
        <taxon>Eukaryota</taxon>
        <taxon>Fungi</taxon>
        <taxon>Dikarya</taxon>
        <taxon>Basidiomycota</taxon>
        <taxon>Agaricomycotina</taxon>
        <taxon>Agaricomycetes</taxon>
        <taxon>Agaricomycetidae</taxon>
        <taxon>Agaricales</taxon>
        <taxon>Agaricineae</taxon>
        <taxon>Strophariaceae</taxon>
        <taxon>Psilocybe</taxon>
    </lineage>
</organism>
<dbReference type="GO" id="GO:0006397">
    <property type="term" value="P:mRNA processing"/>
    <property type="evidence" value="ECO:0007669"/>
    <property type="project" value="UniProtKB-KW"/>
</dbReference>
<comment type="caution">
    <text evidence="7">The sequence shown here is derived from an EMBL/GenBank/DDBJ whole genome shotgun (WGS) entry which is preliminary data.</text>
</comment>
<keyword evidence="3" id="KW-0507">mRNA processing</keyword>
<dbReference type="PANTHER" id="PTHR13296">
    <property type="entry name" value="BCAS2 PROTEIN"/>
    <property type="match status" value="1"/>
</dbReference>
<dbReference type="Pfam" id="PF05700">
    <property type="entry name" value="BCAS2"/>
    <property type="match status" value="1"/>
</dbReference>
<keyword evidence="6" id="KW-0539">Nucleus</keyword>
<proteinExistence type="inferred from homology"/>
<evidence type="ECO:0000256" key="4">
    <source>
        <dbReference type="ARBA" id="ARBA00022728"/>
    </source>
</evidence>
<evidence type="ECO:0000313" key="8">
    <source>
        <dbReference type="Proteomes" id="UP000567179"/>
    </source>
</evidence>
<dbReference type="InterPro" id="IPR008409">
    <property type="entry name" value="SPF27"/>
</dbReference>
<name>A0A8H5AXM7_9AGAR</name>
<dbReference type="AlphaFoldDB" id="A0A8H5AXM7"/>